<feature type="signal peptide" evidence="1">
    <location>
        <begin position="1"/>
        <end position="38"/>
    </location>
</feature>
<evidence type="ECO:0000313" key="3">
    <source>
        <dbReference type="Proteomes" id="UP000277236"/>
    </source>
</evidence>
<dbReference type="Proteomes" id="UP000277236">
    <property type="component" value="Unassembled WGS sequence"/>
</dbReference>
<organism evidence="2 3">
    <name type="scientific">Pseudomonas cichorii</name>
    <dbReference type="NCBI Taxonomy" id="36746"/>
    <lineage>
        <taxon>Bacteria</taxon>
        <taxon>Pseudomonadati</taxon>
        <taxon>Pseudomonadota</taxon>
        <taxon>Gammaproteobacteria</taxon>
        <taxon>Pseudomonadales</taxon>
        <taxon>Pseudomonadaceae</taxon>
        <taxon>Pseudomonas</taxon>
    </lineage>
</organism>
<dbReference type="AlphaFoldDB" id="A0A3M4LS59"/>
<name>A0A3M4LS59_PSECI</name>
<evidence type="ECO:0000313" key="2">
    <source>
        <dbReference type="EMBL" id="RMQ44316.1"/>
    </source>
</evidence>
<gene>
    <name evidence="2" type="ORF">ALQ04_02192</name>
</gene>
<feature type="chain" id="PRO_5017928941" description="DUF3828 domain-containing protein" evidence="1">
    <location>
        <begin position="39"/>
        <end position="176"/>
    </location>
</feature>
<evidence type="ECO:0008006" key="4">
    <source>
        <dbReference type="Google" id="ProtNLM"/>
    </source>
</evidence>
<accession>A0A3M4LS59</accession>
<keyword evidence="1" id="KW-0732">Signal</keyword>
<protein>
    <recommendedName>
        <fullName evidence="4">DUF3828 domain-containing protein</fullName>
    </recommendedName>
</protein>
<reference evidence="2 3" key="1">
    <citation type="submission" date="2018-08" db="EMBL/GenBank/DDBJ databases">
        <title>Recombination of ecologically and evolutionarily significant loci maintains genetic cohesion in the Pseudomonas syringae species complex.</title>
        <authorList>
            <person name="Dillon M."/>
            <person name="Thakur S."/>
            <person name="Almeida R.N.D."/>
            <person name="Weir B.S."/>
            <person name="Guttman D.S."/>
        </authorList>
    </citation>
    <scope>NUCLEOTIDE SEQUENCE [LARGE SCALE GENOMIC DNA]</scope>
    <source>
        <strain evidence="2 3">ICMP 3353</strain>
    </source>
</reference>
<dbReference type="EMBL" id="RBRE01000060">
    <property type="protein sequence ID" value="RMQ44316.1"/>
    <property type="molecule type" value="Genomic_DNA"/>
</dbReference>
<sequence>MLCHQRYIFIDHSFAESRSMSKSLAIMLICLFSTAAQAASCPAGTPVDTARWIYTNHHDFYVSGKGGPEYLSKTLLGLLKKDWSCQEPGDQCAISADPWTGTQAGEVIKPSDWKLVSTSDKLAVVEMTYPLASSTQSTRLLLTRNPGNQCWVLDNLQGPDDVSLAQTLQDFPYEGD</sequence>
<proteinExistence type="predicted"/>
<comment type="caution">
    <text evidence="2">The sequence shown here is derived from an EMBL/GenBank/DDBJ whole genome shotgun (WGS) entry which is preliminary data.</text>
</comment>
<evidence type="ECO:0000256" key="1">
    <source>
        <dbReference type="SAM" id="SignalP"/>
    </source>
</evidence>